<sequence>MYRLIIFGAGKYNYKRSALRLSRQARELHLFDEIIHYSERGLSIQYNNFWLTHKLLMENNKKYGFGIWKPFLILENMKTMNTGDVLIYLDAGCEINRIHREKLKKILDLTKKEKIIGTKSCFIENQATKNDVISFFKNIMTKNICETPQHSTEALSLYICKNVFTLVKEWHLLTCRYNLIDDTVTMQNNKYFKKHNNEQSIFSILTKYRKLFSNKSLCDCVSISKNYSEVSVFKDDMLNKNEKCYYINKDNCLEEAIILKVHCEDLQPYYTIKLKNKEKQTERERLIRTHL</sequence>
<accession>A0A6C0JE51</accession>
<reference evidence="1" key="1">
    <citation type="journal article" date="2020" name="Nature">
        <title>Giant virus diversity and host interactions through global metagenomics.</title>
        <authorList>
            <person name="Schulz F."/>
            <person name="Roux S."/>
            <person name="Paez-Espino D."/>
            <person name="Jungbluth S."/>
            <person name="Walsh D.A."/>
            <person name="Denef V.J."/>
            <person name="McMahon K.D."/>
            <person name="Konstantinidis K.T."/>
            <person name="Eloe-Fadrosh E.A."/>
            <person name="Kyrpides N.C."/>
            <person name="Woyke T."/>
        </authorList>
    </citation>
    <scope>NUCLEOTIDE SEQUENCE</scope>
    <source>
        <strain evidence="1">GVMAG-M-3300025890-48</strain>
    </source>
</reference>
<name>A0A6C0JE51_9ZZZZ</name>
<organism evidence="1">
    <name type="scientific">viral metagenome</name>
    <dbReference type="NCBI Taxonomy" id="1070528"/>
    <lineage>
        <taxon>unclassified sequences</taxon>
        <taxon>metagenomes</taxon>
        <taxon>organismal metagenomes</taxon>
    </lineage>
</organism>
<dbReference type="AlphaFoldDB" id="A0A6C0JE51"/>
<protein>
    <submittedName>
        <fullName evidence="1">Uncharacterized protein</fullName>
    </submittedName>
</protein>
<evidence type="ECO:0000313" key="1">
    <source>
        <dbReference type="EMBL" id="QHU03016.1"/>
    </source>
</evidence>
<dbReference type="EMBL" id="MN740368">
    <property type="protein sequence ID" value="QHU03016.1"/>
    <property type="molecule type" value="Genomic_DNA"/>
</dbReference>
<proteinExistence type="predicted"/>